<sequence length="91" mass="10246">MYLDRMSAGVHDNVTVRHVVCSVCDCTEALLPQCNSYCPTNQDQMKVCCINGCDDMAQPGYRTCMQSAQRAFQSAAEQKNTAMFQLRSRLR</sequence>
<proteinExistence type="predicted"/>
<comment type="caution">
    <text evidence="2">The sequence shown here is derived from an EMBL/GenBank/DDBJ whole genome shotgun (WGS) entry which is preliminary data.</text>
</comment>
<keyword evidence="3" id="KW-1185">Reference proteome</keyword>
<feature type="domain" description="CxC6 like cysteine cluster associated with KDZ" evidence="1">
    <location>
        <begin position="10"/>
        <end position="73"/>
    </location>
</feature>
<gene>
    <name evidence="2" type="ORF">DFH08DRAFT_681769</name>
</gene>
<organism evidence="2 3">
    <name type="scientific">Mycena albidolilacea</name>
    <dbReference type="NCBI Taxonomy" id="1033008"/>
    <lineage>
        <taxon>Eukaryota</taxon>
        <taxon>Fungi</taxon>
        <taxon>Dikarya</taxon>
        <taxon>Basidiomycota</taxon>
        <taxon>Agaricomycotina</taxon>
        <taxon>Agaricomycetes</taxon>
        <taxon>Agaricomycetidae</taxon>
        <taxon>Agaricales</taxon>
        <taxon>Marasmiineae</taxon>
        <taxon>Mycenaceae</taxon>
        <taxon>Mycena</taxon>
    </lineage>
</organism>
<dbReference type="InterPro" id="IPR040898">
    <property type="entry name" value="CxC6"/>
</dbReference>
<evidence type="ECO:0000313" key="2">
    <source>
        <dbReference type="EMBL" id="KAJ7364747.1"/>
    </source>
</evidence>
<evidence type="ECO:0000313" key="3">
    <source>
        <dbReference type="Proteomes" id="UP001218218"/>
    </source>
</evidence>
<accession>A0AAD7F3T9</accession>
<dbReference type="AlphaFoldDB" id="A0AAD7F3T9"/>
<dbReference type="EMBL" id="JARIHO010000003">
    <property type="protein sequence ID" value="KAJ7364747.1"/>
    <property type="molecule type" value="Genomic_DNA"/>
</dbReference>
<dbReference type="Proteomes" id="UP001218218">
    <property type="component" value="Unassembled WGS sequence"/>
</dbReference>
<protein>
    <recommendedName>
        <fullName evidence="1">CxC6 like cysteine cluster associated with KDZ domain-containing protein</fullName>
    </recommendedName>
</protein>
<dbReference type="Pfam" id="PF18721">
    <property type="entry name" value="CxC6"/>
    <property type="match status" value="1"/>
</dbReference>
<name>A0AAD7F3T9_9AGAR</name>
<evidence type="ECO:0000259" key="1">
    <source>
        <dbReference type="Pfam" id="PF18721"/>
    </source>
</evidence>
<reference evidence="2" key="1">
    <citation type="submission" date="2023-03" db="EMBL/GenBank/DDBJ databases">
        <title>Massive genome expansion in bonnet fungi (Mycena s.s.) driven by repeated elements and novel gene families across ecological guilds.</title>
        <authorList>
            <consortium name="Lawrence Berkeley National Laboratory"/>
            <person name="Harder C.B."/>
            <person name="Miyauchi S."/>
            <person name="Viragh M."/>
            <person name="Kuo A."/>
            <person name="Thoen E."/>
            <person name="Andreopoulos B."/>
            <person name="Lu D."/>
            <person name="Skrede I."/>
            <person name="Drula E."/>
            <person name="Henrissat B."/>
            <person name="Morin E."/>
            <person name="Kohler A."/>
            <person name="Barry K."/>
            <person name="LaButti K."/>
            <person name="Morin E."/>
            <person name="Salamov A."/>
            <person name="Lipzen A."/>
            <person name="Mereny Z."/>
            <person name="Hegedus B."/>
            <person name="Baldrian P."/>
            <person name="Stursova M."/>
            <person name="Weitz H."/>
            <person name="Taylor A."/>
            <person name="Grigoriev I.V."/>
            <person name="Nagy L.G."/>
            <person name="Martin F."/>
            <person name="Kauserud H."/>
        </authorList>
    </citation>
    <scope>NUCLEOTIDE SEQUENCE</scope>
    <source>
        <strain evidence="2">CBHHK002</strain>
    </source>
</reference>